<keyword evidence="3" id="KW-1185">Reference proteome</keyword>
<reference evidence="2 3" key="1">
    <citation type="submission" date="2015-01" db="EMBL/GenBank/DDBJ databases">
        <title>Evolution of Trichinella species and genotypes.</title>
        <authorList>
            <person name="Korhonen P.K."/>
            <person name="Edoardo P."/>
            <person name="Giuseppe L.R."/>
            <person name="Gasser R.B."/>
        </authorList>
    </citation>
    <scope>NUCLEOTIDE SEQUENCE [LARGE SCALE GENOMIC DNA]</scope>
    <source>
        <strain evidence="2">ISS120</strain>
    </source>
</reference>
<proteinExistence type="predicted"/>
<evidence type="ECO:0000313" key="2">
    <source>
        <dbReference type="EMBL" id="KRY49556.1"/>
    </source>
</evidence>
<evidence type="ECO:0000313" key="3">
    <source>
        <dbReference type="Proteomes" id="UP000054653"/>
    </source>
</evidence>
<feature type="region of interest" description="Disordered" evidence="1">
    <location>
        <begin position="356"/>
        <end position="394"/>
    </location>
</feature>
<dbReference type="EMBL" id="JYDI01000172">
    <property type="protein sequence ID" value="KRY49556.1"/>
    <property type="molecule type" value="Genomic_DNA"/>
</dbReference>
<comment type="caution">
    <text evidence="2">The sequence shown here is derived from an EMBL/GenBank/DDBJ whole genome shotgun (WGS) entry which is preliminary data.</text>
</comment>
<dbReference type="AlphaFoldDB" id="A0A0V1CJR6"/>
<protein>
    <submittedName>
        <fullName evidence="2">Uncharacterized protein</fullName>
    </submittedName>
</protein>
<sequence>MSVTIYDRRRRWWRWQRLRLRGWLSWNQLTHWTGGTTARRSIIVEFVPTVQRFARPNPKTTGYADDQRHQIFQHKSDKFRLGRIVVIRQFWANLRKTIKLLGDRISTLGVVPSDHPPSVAAHLDQIASDQAQRRHGVQYTENADADDQLFQFFNFAAVNVNAQRVRIPIADAADAAQDVAVDALRCQDDDHQNRRCTPSGQVKIVTFRLDRLVAPLQSGSQKPSHIQHDPPNAAGNSVLFRHRAAVATTTAAGDAAKLQYRGRVDPRPAHLASRQADDRPFRIAESTHVDQKRQHSEKGTGSTHHRPNANPYAYNFQLLVEHTDAARLRQLAPGIRSRPWCSAEVVPVTLPLRNVLVSLEEEEDEEEEKEEEEEEEEEEAENDDDDDKVEEEGG</sequence>
<dbReference type="OMA" id="KPSHIQH"/>
<feature type="compositionally biased region" description="Basic and acidic residues" evidence="1">
    <location>
        <begin position="287"/>
        <end position="298"/>
    </location>
</feature>
<accession>A0A0V1CJR6</accession>
<dbReference type="OrthoDB" id="10485291at2759"/>
<dbReference type="Proteomes" id="UP000054653">
    <property type="component" value="Unassembled WGS sequence"/>
</dbReference>
<feature type="region of interest" description="Disordered" evidence="1">
    <location>
        <begin position="287"/>
        <end position="310"/>
    </location>
</feature>
<feature type="compositionally biased region" description="Acidic residues" evidence="1">
    <location>
        <begin position="359"/>
        <end position="394"/>
    </location>
</feature>
<evidence type="ECO:0000256" key="1">
    <source>
        <dbReference type="SAM" id="MobiDB-lite"/>
    </source>
</evidence>
<organism evidence="2 3">
    <name type="scientific">Trichinella britovi</name>
    <name type="common">Parasitic roundworm</name>
    <dbReference type="NCBI Taxonomy" id="45882"/>
    <lineage>
        <taxon>Eukaryota</taxon>
        <taxon>Metazoa</taxon>
        <taxon>Ecdysozoa</taxon>
        <taxon>Nematoda</taxon>
        <taxon>Enoplea</taxon>
        <taxon>Dorylaimia</taxon>
        <taxon>Trichinellida</taxon>
        <taxon>Trichinellidae</taxon>
        <taxon>Trichinella</taxon>
    </lineage>
</organism>
<name>A0A0V1CJR6_TRIBR</name>
<gene>
    <name evidence="2" type="ORF">T03_15381</name>
</gene>